<keyword evidence="2" id="KW-1185">Reference proteome</keyword>
<evidence type="ECO:0000313" key="3">
    <source>
        <dbReference type="WBParaSite" id="ACRNAN_Path_1397.g5479.t1"/>
    </source>
</evidence>
<dbReference type="GO" id="GO:0030017">
    <property type="term" value="C:sarcomere"/>
    <property type="evidence" value="ECO:0007669"/>
    <property type="project" value="TreeGrafter"/>
</dbReference>
<dbReference type="SMART" id="SM01283">
    <property type="entry name" value="Costars"/>
    <property type="match status" value="1"/>
</dbReference>
<feature type="domain" description="Costars" evidence="1">
    <location>
        <begin position="69"/>
        <end position="144"/>
    </location>
</feature>
<dbReference type="InterPro" id="IPR038095">
    <property type="entry name" value="Costars_sf"/>
</dbReference>
<dbReference type="GO" id="GO:0003779">
    <property type="term" value="F:actin binding"/>
    <property type="evidence" value="ECO:0007669"/>
    <property type="project" value="InterPro"/>
</dbReference>
<dbReference type="WBParaSite" id="ACRNAN_Path_1397.g5479.t1">
    <property type="protein sequence ID" value="ACRNAN_Path_1397.g5479.t1"/>
    <property type="gene ID" value="ACRNAN_Path_1397.g5479"/>
</dbReference>
<dbReference type="InterPro" id="IPR027817">
    <property type="entry name" value="Costars_dom"/>
</dbReference>
<dbReference type="Gene3D" id="1.10.10.1540">
    <property type="entry name" value="Costar domain"/>
    <property type="match status" value="1"/>
</dbReference>
<dbReference type="AlphaFoldDB" id="A0A914C0I4"/>
<evidence type="ECO:0000313" key="2">
    <source>
        <dbReference type="Proteomes" id="UP000887540"/>
    </source>
</evidence>
<proteinExistence type="predicted"/>
<accession>A0A914C0I4</accession>
<dbReference type="PANTHER" id="PTHR22739">
    <property type="entry name" value="STRIATED MUSCLE ACTIVATOR OF RHO-DEPENDENT SIGNALING-RELATED"/>
    <property type="match status" value="1"/>
</dbReference>
<name>A0A914C0I4_9BILA</name>
<sequence>MSASRATHKSIFESKLSKFQNKIEETKEELTKNVWSDTYVKPEFSKKAADYARPLPGSLTEKRGIKAGHYVTNEMIFCLELIAGYGVGEPPNCIVKFGPLFHAYQHYSGSLIGMLKLARKYGLIDFEGEMLYQKQDDHKEIRLLKPIDEIRRSVKFSGDPVNCVQIVE</sequence>
<dbReference type="GO" id="GO:0035025">
    <property type="term" value="P:positive regulation of Rho protein signal transduction"/>
    <property type="evidence" value="ECO:0007669"/>
    <property type="project" value="InterPro"/>
</dbReference>
<dbReference type="Proteomes" id="UP000887540">
    <property type="component" value="Unplaced"/>
</dbReference>
<organism evidence="2 3">
    <name type="scientific">Acrobeloides nanus</name>
    <dbReference type="NCBI Taxonomy" id="290746"/>
    <lineage>
        <taxon>Eukaryota</taxon>
        <taxon>Metazoa</taxon>
        <taxon>Ecdysozoa</taxon>
        <taxon>Nematoda</taxon>
        <taxon>Chromadorea</taxon>
        <taxon>Rhabditida</taxon>
        <taxon>Tylenchina</taxon>
        <taxon>Cephalobomorpha</taxon>
        <taxon>Cephaloboidea</taxon>
        <taxon>Cephalobidae</taxon>
        <taxon>Acrobeloides</taxon>
    </lineage>
</organism>
<protein>
    <submittedName>
        <fullName evidence="3">Costars domain-containing protein</fullName>
    </submittedName>
</protein>
<dbReference type="Pfam" id="PF14705">
    <property type="entry name" value="Costars"/>
    <property type="match status" value="1"/>
</dbReference>
<reference evidence="3" key="1">
    <citation type="submission" date="2022-11" db="UniProtKB">
        <authorList>
            <consortium name="WormBaseParasite"/>
        </authorList>
    </citation>
    <scope>IDENTIFICATION</scope>
</reference>
<dbReference type="PANTHER" id="PTHR22739:SF7">
    <property type="entry name" value="EG:152A3.3 PROTEIN-RELATED"/>
    <property type="match status" value="1"/>
</dbReference>
<dbReference type="GO" id="GO:0045944">
    <property type="term" value="P:positive regulation of transcription by RNA polymerase II"/>
    <property type="evidence" value="ECO:0007669"/>
    <property type="project" value="TreeGrafter"/>
</dbReference>
<evidence type="ECO:0000259" key="1">
    <source>
        <dbReference type="SMART" id="SM01283"/>
    </source>
</evidence>
<dbReference type="InterPro" id="IPR026111">
    <property type="entry name" value="Abra"/>
</dbReference>